<dbReference type="Pfam" id="PF06458">
    <property type="entry name" value="MucBP"/>
    <property type="match status" value="1"/>
</dbReference>
<dbReference type="InterPro" id="IPR009459">
    <property type="entry name" value="MucBP_dom"/>
</dbReference>
<dbReference type="PATRIC" id="fig|1423760.3.peg.676"/>
<evidence type="ECO:0000256" key="1">
    <source>
        <dbReference type="ARBA" id="ARBA00022737"/>
    </source>
</evidence>
<feature type="domain" description="MucBP" evidence="2">
    <location>
        <begin position="13"/>
        <end position="76"/>
    </location>
</feature>
<dbReference type="Gene3D" id="3.10.20.320">
    <property type="entry name" value="Putative peptidoglycan bound protein (lpxtg motif)"/>
    <property type="match status" value="1"/>
</dbReference>
<evidence type="ECO:0000313" key="4">
    <source>
        <dbReference type="Proteomes" id="UP000050816"/>
    </source>
</evidence>
<dbReference type="AlphaFoldDB" id="A0A0R1UMS7"/>
<organism evidence="3 4">
    <name type="scientific">Limosilactobacillus ingluviei DSM 15946</name>
    <dbReference type="NCBI Taxonomy" id="1423760"/>
    <lineage>
        <taxon>Bacteria</taxon>
        <taxon>Bacillati</taxon>
        <taxon>Bacillota</taxon>
        <taxon>Bacilli</taxon>
        <taxon>Lactobacillales</taxon>
        <taxon>Lactobacillaceae</taxon>
        <taxon>Limosilactobacillus</taxon>
    </lineage>
</organism>
<dbReference type="Proteomes" id="UP000050816">
    <property type="component" value="Unassembled WGS sequence"/>
</dbReference>
<dbReference type="EMBL" id="AZFK01000001">
    <property type="protein sequence ID" value="KRL92664.1"/>
    <property type="molecule type" value="Genomic_DNA"/>
</dbReference>
<comment type="caution">
    <text evidence="3">The sequence shown here is derived from an EMBL/GenBank/DDBJ whole genome shotgun (WGS) entry which is preliminary data.</text>
</comment>
<accession>A0A0R1UMS7</accession>
<keyword evidence="1" id="KW-0677">Repeat</keyword>
<protein>
    <recommendedName>
        <fullName evidence="2">MucBP domain-containing protein</fullName>
    </recommendedName>
</protein>
<evidence type="ECO:0000313" key="3">
    <source>
        <dbReference type="EMBL" id="KRL92664.1"/>
    </source>
</evidence>
<proteinExistence type="predicted"/>
<evidence type="ECO:0000259" key="2">
    <source>
        <dbReference type="Pfam" id="PF06458"/>
    </source>
</evidence>
<gene>
    <name evidence="3" type="ORF">FC43_GL000653</name>
</gene>
<reference evidence="3 4" key="1">
    <citation type="journal article" date="2015" name="Genome Announc.">
        <title>Expanding the biotechnology potential of lactobacilli through comparative genomics of 213 strains and associated genera.</title>
        <authorList>
            <person name="Sun Z."/>
            <person name="Harris H.M."/>
            <person name="McCann A."/>
            <person name="Guo C."/>
            <person name="Argimon S."/>
            <person name="Zhang W."/>
            <person name="Yang X."/>
            <person name="Jeffery I.B."/>
            <person name="Cooney J.C."/>
            <person name="Kagawa T.F."/>
            <person name="Liu W."/>
            <person name="Song Y."/>
            <person name="Salvetti E."/>
            <person name="Wrobel A."/>
            <person name="Rasinkangas P."/>
            <person name="Parkhill J."/>
            <person name="Rea M.C."/>
            <person name="O'Sullivan O."/>
            <person name="Ritari J."/>
            <person name="Douillard F.P."/>
            <person name="Paul Ross R."/>
            <person name="Yang R."/>
            <person name="Briner A.E."/>
            <person name="Felis G.E."/>
            <person name="de Vos W.M."/>
            <person name="Barrangou R."/>
            <person name="Klaenhammer T.R."/>
            <person name="Caufield P.W."/>
            <person name="Cui Y."/>
            <person name="Zhang H."/>
            <person name="O'Toole P.W."/>
        </authorList>
    </citation>
    <scope>NUCLEOTIDE SEQUENCE [LARGE SCALE GENOMIC DNA]</scope>
    <source>
        <strain evidence="3 4">DSM 15946</strain>
    </source>
</reference>
<sequence>MNNMKDEFKTGNPIWIYYRDIDNNNNLRLPQLLRGHLGQSYEIKKLPIPNYTLIQTTGTLHGTFDTTAKSVCFYYRKQTWGEIQNVKLYLYLKTPVQLYDQVAGMPLTETLPAGIYVKTFQRVATTTREFWYQVNADQWVKFDDAQMRLVNDDPFQADAPTPSVVDLTYLQLNHVPATVDFLPHRTVDTYEKPYGASQTKLANGSPLRLIARVTDENGVTWYQTETTGYINAAYVKVNEEENE</sequence>
<name>A0A0R1UMS7_9LACO</name>